<proteinExistence type="predicted"/>
<reference evidence="2 3" key="1">
    <citation type="journal article" date="2018" name="Evol. Lett.">
        <title>Horizontal gene cluster transfer increased hallucinogenic mushroom diversity.</title>
        <authorList>
            <person name="Reynolds H.T."/>
            <person name="Vijayakumar V."/>
            <person name="Gluck-Thaler E."/>
            <person name="Korotkin H.B."/>
            <person name="Matheny P.B."/>
            <person name="Slot J.C."/>
        </authorList>
    </citation>
    <scope>NUCLEOTIDE SEQUENCE [LARGE SCALE GENOMIC DNA]</scope>
    <source>
        <strain evidence="2 3">2631</strain>
    </source>
</reference>
<keyword evidence="1" id="KW-0472">Membrane</keyword>
<protein>
    <submittedName>
        <fullName evidence="2">Uncharacterized protein</fullName>
    </submittedName>
</protein>
<name>A0A409X9N0_PSICY</name>
<dbReference type="EMBL" id="NHYD01002283">
    <property type="protein sequence ID" value="PPQ87414.1"/>
    <property type="molecule type" value="Genomic_DNA"/>
</dbReference>
<organism evidence="2 3">
    <name type="scientific">Psilocybe cyanescens</name>
    <dbReference type="NCBI Taxonomy" id="93625"/>
    <lineage>
        <taxon>Eukaryota</taxon>
        <taxon>Fungi</taxon>
        <taxon>Dikarya</taxon>
        <taxon>Basidiomycota</taxon>
        <taxon>Agaricomycotina</taxon>
        <taxon>Agaricomycetes</taxon>
        <taxon>Agaricomycetidae</taxon>
        <taxon>Agaricales</taxon>
        <taxon>Agaricineae</taxon>
        <taxon>Strophariaceae</taxon>
        <taxon>Psilocybe</taxon>
    </lineage>
</organism>
<gene>
    <name evidence="2" type="ORF">CVT25_008110</name>
</gene>
<comment type="caution">
    <text evidence="2">The sequence shown here is derived from an EMBL/GenBank/DDBJ whole genome shotgun (WGS) entry which is preliminary data.</text>
</comment>
<accession>A0A409X9N0</accession>
<dbReference type="OrthoDB" id="2642524at2759"/>
<evidence type="ECO:0000256" key="1">
    <source>
        <dbReference type="SAM" id="Phobius"/>
    </source>
</evidence>
<keyword evidence="3" id="KW-1185">Reference proteome</keyword>
<feature type="transmembrane region" description="Helical" evidence="1">
    <location>
        <begin position="71"/>
        <end position="92"/>
    </location>
</feature>
<feature type="transmembrane region" description="Helical" evidence="1">
    <location>
        <begin position="132"/>
        <end position="153"/>
    </location>
</feature>
<evidence type="ECO:0000313" key="2">
    <source>
        <dbReference type="EMBL" id="PPQ87414.1"/>
    </source>
</evidence>
<keyword evidence="1" id="KW-0812">Transmembrane</keyword>
<keyword evidence="1" id="KW-1133">Transmembrane helix</keyword>
<dbReference type="InParanoid" id="A0A409X9N0"/>
<feature type="transmembrane region" description="Helical" evidence="1">
    <location>
        <begin position="25"/>
        <end position="41"/>
    </location>
</feature>
<feature type="transmembrane region" description="Helical" evidence="1">
    <location>
        <begin position="223"/>
        <end position="241"/>
    </location>
</feature>
<dbReference type="STRING" id="93625.A0A409X9N0"/>
<sequence length="259" mass="28210">MYGDLSMAVNEDQFAAVFVRLQHEWTFIGGLLVALAAYPLLTDVHIICRFDTAVFSISAYSIFNVDSYAKAAIATSSVASGLGIACDAWFLLRYNWADLRTFYLSSSLPQLSSHLHPSLAAQICAKDLHGSYFFSLSARVPASCMFISAVVAFNAWPHSVIGISFLVGAIISMQFLVYGAHWCASRVAEGGRVGGRGVMTVVRVGRRTISLSHDGTWRRPDHAMQVVLVLLLQFLAVYSWIGSRMCGPTVLAVDCSSVL</sequence>
<feature type="transmembrane region" description="Helical" evidence="1">
    <location>
        <begin position="159"/>
        <end position="178"/>
    </location>
</feature>
<dbReference type="Proteomes" id="UP000283269">
    <property type="component" value="Unassembled WGS sequence"/>
</dbReference>
<evidence type="ECO:0000313" key="3">
    <source>
        <dbReference type="Proteomes" id="UP000283269"/>
    </source>
</evidence>
<dbReference type="AlphaFoldDB" id="A0A409X9N0"/>